<name>A0A0L0IVS6_9HYPH</name>
<protein>
    <submittedName>
        <fullName evidence="1">ABC transporter substrate-binding protein</fullName>
    </submittedName>
</protein>
<dbReference type="EMBL" id="CP013068">
    <property type="protein sequence ID" value="ALV28187.1"/>
    <property type="molecule type" value="Genomic_DNA"/>
</dbReference>
<dbReference type="SUPFAM" id="SSF58104">
    <property type="entry name" value="Methyl-accepting chemotaxis protein (MCP) signaling domain"/>
    <property type="match status" value="1"/>
</dbReference>
<dbReference type="eggNOG" id="COG0840">
    <property type="taxonomic scope" value="Bacteria"/>
</dbReference>
<dbReference type="PATRIC" id="fig|121719.5.peg.974"/>
<dbReference type="eggNOG" id="COG1463">
    <property type="taxonomic scope" value="Bacteria"/>
</dbReference>
<dbReference type="PANTHER" id="PTHR36698:SF2">
    <property type="entry name" value="MCE_MLAD DOMAIN-CONTAINING PROTEIN"/>
    <property type="match status" value="1"/>
</dbReference>
<sequence length="550" mass="58068">METRANYVMIGGFVLGILVAAFLFIYWLAAAADSGKSINVKVVFPGAVTGLPVGGQVLFNGIKVGDVSGLDFDPQDPRIVIATIRVSPNAPLRKDVRATLGFQGLTGVAYVDLKGGTTDTGLLLDALNEGKEPVIYADRSFFDDVLENGRDVLRKADTTLEAINDVLRENQPVIASTMRNVETFSAALAQNSDGVKDFMASIGEATVAFSSLSGKLEGLVMQGERILAAVPDDKVEELVVNITEFSDSLKAAGPEIRQIMGDASSAVANVQQFTERMNSSLTQVEAVVNAVKPEEVQRVVAGAASLGDVLSNRSSDIDDLIRSTTSTMAHVDQVAQTIRSREDDIVTLIGDAQKLLAGLIKTVDDTGEVVAAIDPARISSIVDAVDRTVSAIAGQGNAIAETIASARNAATNVERMSADLSARTDDVNQIITDAKTVAANLNTSSQKLDGLMDKVNTMVDGDGEGLITEATKAMTAIRKVAEAFESRAGGIADGLSKFASQGSADLAATLGQVNRTFITLQRAIENFDRAPNRVIFGGDDVPRFNGGQRR</sequence>
<evidence type="ECO:0000313" key="2">
    <source>
        <dbReference type="Proteomes" id="UP000064921"/>
    </source>
</evidence>
<gene>
    <name evidence="1" type="ORF">APZ00_14880</name>
</gene>
<dbReference type="InterPro" id="IPR003399">
    <property type="entry name" value="Mce/MlaD"/>
</dbReference>
<dbReference type="PANTHER" id="PTHR36698">
    <property type="entry name" value="BLL5892 PROTEIN"/>
    <property type="match status" value="1"/>
</dbReference>
<dbReference type="RefSeq" id="WP_050474158.1">
    <property type="nucleotide sequence ID" value="NZ_CP013068.1"/>
</dbReference>
<evidence type="ECO:0000313" key="1">
    <source>
        <dbReference type="EMBL" id="ALV28187.1"/>
    </source>
</evidence>
<accession>A0A0L0IVS6</accession>
<dbReference type="Proteomes" id="UP000064921">
    <property type="component" value="Chromosome"/>
</dbReference>
<reference evidence="1 2" key="1">
    <citation type="submission" date="2015-10" db="EMBL/GenBank/DDBJ databases">
        <title>The world's first case of liver abscess caused by Pannonibacter phragmitetus.</title>
        <authorList>
            <person name="Ming D."/>
            <person name="Wang M."/>
            <person name="Zhou Y."/>
            <person name="Jiang T."/>
            <person name="Hu S."/>
        </authorList>
    </citation>
    <scope>NUCLEOTIDE SEQUENCE [LARGE SCALE GENOMIC DNA]</scope>
    <source>
        <strain evidence="1 2">31801</strain>
    </source>
</reference>
<dbReference type="AlphaFoldDB" id="A0A0L0IVS6"/>
<organism evidence="1 2">
    <name type="scientific">Pannonibacter phragmitetus</name>
    <dbReference type="NCBI Taxonomy" id="121719"/>
    <lineage>
        <taxon>Bacteria</taxon>
        <taxon>Pseudomonadati</taxon>
        <taxon>Pseudomonadota</taxon>
        <taxon>Alphaproteobacteria</taxon>
        <taxon>Hyphomicrobiales</taxon>
        <taxon>Stappiaceae</taxon>
        <taxon>Pannonibacter</taxon>
    </lineage>
</organism>
<proteinExistence type="predicted"/>
<dbReference type="STRING" id="121719.APZ00_14880"/>
<keyword evidence="2" id="KW-1185">Reference proteome</keyword>
<dbReference type="KEGG" id="pphr:APZ00_14880"/>
<dbReference type="Pfam" id="PF02470">
    <property type="entry name" value="MlaD"/>
    <property type="match status" value="1"/>
</dbReference>